<dbReference type="PROSITE" id="PS51904">
    <property type="entry name" value="GLYCOSYL_HYDROL_F25_2"/>
    <property type="match status" value="1"/>
</dbReference>
<dbReference type="InterPro" id="IPR017853">
    <property type="entry name" value="GH"/>
</dbReference>
<comment type="similarity">
    <text evidence="1">Belongs to the glycosyl hydrolase 25 family.</text>
</comment>
<feature type="chain" id="PRO_5047260892" evidence="2">
    <location>
        <begin position="26"/>
        <end position="350"/>
    </location>
</feature>
<comment type="caution">
    <text evidence="3">The sequence shown here is derived from an EMBL/GenBank/DDBJ whole genome shotgun (WGS) entry which is preliminary data.</text>
</comment>
<dbReference type="SUPFAM" id="SSF51445">
    <property type="entry name" value="(Trans)glycosidases"/>
    <property type="match status" value="1"/>
</dbReference>
<name>A0ABU9T7T1_9HYPH</name>
<dbReference type="InterPro" id="IPR002053">
    <property type="entry name" value="Glyco_hydro_25"/>
</dbReference>
<dbReference type="GO" id="GO:0016787">
    <property type="term" value="F:hydrolase activity"/>
    <property type="evidence" value="ECO:0007669"/>
    <property type="project" value="UniProtKB-KW"/>
</dbReference>
<dbReference type="Pfam" id="PF01183">
    <property type="entry name" value="Glyco_hydro_25"/>
    <property type="match status" value="1"/>
</dbReference>
<evidence type="ECO:0000313" key="4">
    <source>
        <dbReference type="Proteomes" id="UP001477870"/>
    </source>
</evidence>
<gene>
    <name evidence="3" type="ORF">WNY59_11280</name>
</gene>
<keyword evidence="4" id="KW-1185">Reference proteome</keyword>
<organism evidence="3 4">
    <name type="scientific">Ahrensia kielensis</name>
    <dbReference type="NCBI Taxonomy" id="76980"/>
    <lineage>
        <taxon>Bacteria</taxon>
        <taxon>Pseudomonadati</taxon>
        <taxon>Pseudomonadota</taxon>
        <taxon>Alphaproteobacteria</taxon>
        <taxon>Hyphomicrobiales</taxon>
        <taxon>Ahrensiaceae</taxon>
        <taxon>Ahrensia</taxon>
    </lineage>
</organism>
<feature type="signal peptide" evidence="2">
    <location>
        <begin position="1"/>
        <end position="25"/>
    </location>
</feature>
<evidence type="ECO:0000313" key="3">
    <source>
        <dbReference type="EMBL" id="MEM5502174.1"/>
    </source>
</evidence>
<dbReference type="RefSeq" id="WP_342848530.1">
    <property type="nucleotide sequence ID" value="NZ_JBBMQO010000006.1"/>
</dbReference>
<sequence>MGLSNFICGSFVAAIMTFSAASVFASEFNQAWRNKNRALILDGYEFNQINIKQIATNKRVAAFIHKASDGLPAPYRCTGDNAVKSLCVEKWRRYSIARELYHTRRALAKKSGLKWGAYHLARSGNPLDQARHFLDYAEPTEDEAIVIDIEDNDPEKWMSLDDAEIFARYIYRRLGRWPMLYTNGSTAQFIANNREKYEILSRLPLWYARYKPDIGTHFPKGHWEKYDIWQFQAQINCSAKKCPYRVNGTNDDIDINVVDMTVEELHAAWPMDQLKEVIEPDSAEELFMASLPEADSSQAEENIAASSSNDQKLYLAHRELAKARGAVVPPLNVDNTVTASTKPAPINDLY</sequence>
<accession>A0ABU9T7T1</accession>
<dbReference type="CDD" id="cd00599">
    <property type="entry name" value="GH25_muramidase"/>
    <property type="match status" value="1"/>
</dbReference>
<proteinExistence type="inferred from homology"/>
<evidence type="ECO:0000256" key="1">
    <source>
        <dbReference type="ARBA" id="ARBA00010646"/>
    </source>
</evidence>
<dbReference type="Gene3D" id="3.20.20.80">
    <property type="entry name" value="Glycosidases"/>
    <property type="match status" value="1"/>
</dbReference>
<dbReference type="EMBL" id="JBBMQO010000006">
    <property type="protein sequence ID" value="MEM5502174.1"/>
    <property type="molecule type" value="Genomic_DNA"/>
</dbReference>
<dbReference type="Proteomes" id="UP001477870">
    <property type="component" value="Unassembled WGS sequence"/>
</dbReference>
<keyword evidence="3" id="KW-0378">Hydrolase</keyword>
<reference evidence="3 4" key="1">
    <citation type="submission" date="2024-03" db="EMBL/GenBank/DDBJ databases">
        <title>Community enrichment and isolation of bacterial strains for fucoidan degradation.</title>
        <authorList>
            <person name="Sichert A."/>
        </authorList>
    </citation>
    <scope>NUCLEOTIDE SEQUENCE [LARGE SCALE GENOMIC DNA]</scope>
    <source>
        <strain evidence="3 4">AS62</strain>
    </source>
</reference>
<protein>
    <submittedName>
        <fullName evidence="3">Glycoside hydrolase family 25 protein</fullName>
    </submittedName>
</protein>
<evidence type="ECO:0000256" key="2">
    <source>
        <dbReference type="SAM" id="SignalP"/>
    </source>
</evidence>
<keyword evidence="2" id="KW-0732">Signal</keyword>